<feature type="transmembrane region" description="Helical" evidence="1">
    <location>
        <begin position="36"/>
        <end position="53"/>
    </location>
</feature>
<evidence type="ECO:0000313" key="2">
    <source>
        <dbReference type="EMBL" id="AND39888.1"/>
    </source>
</evidence>
<dbReference type="Proteomes" id="UP000077856">
    <property type="component" value="Chromosome"/>
</dbReference>
<name>A0A160MBZ1_9BACI</name>
<proteinExistence type="predicted"/>
<sequence>MNSFRFFNILGAALFTGIALQVFIQTDGTKKLTESGIFLTVSALLYFALTFIFHKSKNLFVPLMAVLVLLSVGMVFLQELVFGGGH</sequence>
<keyword evidence="1" id="KW-0812">Transmembrane</keyword>
<dbReference type="eggNOG" id="ENOG5030CYG">
    <property type="taxonomic scope" value="Bacteria"/>
</dbReference>
<gene>
    <name evidence="2" type="ORF">A361_12285</name>
</gene>
<evidence type="ECO:0000313" key="3">
    <source>
        <dbReference type="Proteomes" id="UP000077856"/>
    </source>
</evidence>
<accession>A0A160MBZ1</accession>
<dbReference type="EMBL" id="CP015506">
    <property type="protein sequence ID" value="AND39888.1"/>
    <property type="molecule type" value="Genomic_DNA"/>
</dbReference>
<keyword evidence="1" id="KW-1133">Transmembrane helix</keyword>
<reference evidence="2 3" key="1">
    <citation type="submission" date="2016-04" db="EMBL/GenBank/DDBJ databases">
        <title>Complete genome sequence of Bacillus oceanisediminis strain 2691.</title>
        <authorList>
            <person name="Jeong H."/>
            <person name="Kim H.J."/>
            <person name="Lee D.-W."/>
        </authorList>
    </citation>
    <scope>NUCLEOTIDE SEQUENCE [LARGE SCALE GENOMIC DNA]</scope>
    <source>
        <strain evidence="2 3">2691</strain>
    </source>
</reference>
<organism evidence="2 3">
    <name type="scientific">Cytobacillus oceanisediminis 2691</name>
    <dbReference type="NCBI Taxonomy" id="1196031"/>
    <lineage>
        <taxon>Bacteria</taxon>
        <taxon>Bacillati</taxon>
        <taxon>Bacillota</taxon>
        <taxon>Bacilli</taxon>
        <taxon>Bacillales</taxon>
        <taxon>Bacillaceae</taxon>
        <taxon>Cytobacillus</taxon>
    </lineage>
</organism>
<feature type="transmembrane region" description="Helical" evidence="1">
    <location>
        <begin position="59"/>
        <end position="77"/>
    </location>
</feature>
<evidence type="ECO:0000256" key="1">
    <source>
        <dbReference type="SAM" id="Phobius"/>
    </source>
</evidence>
<keyword evidence="1" id="KW-0472">Membrane</keyword>
<dbReference type="RefSeq" id="WP_019379998.1">
    <property type="nucleotide sequence ID" value="NZ_CP015506.1"/>
</dbReference>
<dbReference type="KEGG" id="bon:A361_12285"/>
<feature type="transmembrane region" description="Helical" evidence="1">
    <location>
        <begin position="6"/>
        <end position="24"/>
    </location>
</feature>
<protein>
    <submittedName>
        <fullName evidence="2">Uncharacterized protein</fullName>
    </submittedName>
</protein>
<dbReference type="AlphaFoldDB" id="A0A160MBZ1"/>